<dbReference type="Proteomes" id="UP000184028">
    <property type="component" value="Unassembled WGS sequence"/>
</dbReference>
<keyword evidence="2" id="KW-0067">ATP-binding</keyword>
<evidence type="ECO:0000313" key="3">
    <source>
        <dbReference type="Proteomes" id="UP000184028"/>
    </source>
</evidence>
<feature type="domain" description="ATPase AAA-type core" evidence="1">
    <location>
        <begin position="25"/>
        <end position="330"/>
    </location>
</feature>
<dbReference type="AlphaFoldDB" id="A0A1M7KR86"/>
<keyword evidence="2" id="KW-0547">Nucleotide-binding</keyword>
<dbReference type="OrthoDB" id="9805802at2"/>
<accession>A0A1M7KR86</accession>
<dbReference type="RefSeq" id="WP_068844740.1">
    <property type="nucleotide sequence ID" value="NZ_FRBT01000008.1"/>
</dbReference>
<evidence type="ECO:0000313" key="2">
    <source>
        <dbReference type="EMBL" id="SHM67958.1"/>
    </source>
</evidence>
<dbReference type="InterPro" id="IPR051396">
    <property type="entry name" value="Bact_Antivir_Def_Nuclease"/>
</dbReference>
<organism evidence="2 3">
    <name type="scientific">Flavobacterium chilense</name>
    <dbReference type="NCBI Taxonomy" id="946677"/>
    <lineage>
        <taxon>Bacteria</taxon>
        <taxon>Pseudomonadati</taxon>
        <taxon>Bacteroidota</taxon>
        <taxon>Flavobacteriia</taxon>
        <taxon>Flavobacteriales</taxon>
        <taxon>Flavobacteriaceae</taxon>
        <taxon>Flavobacterium</taxon>
    </lineage>
</organism>
<dbReference type="STRING" id="946677.SAMN05444484_10895"/>
<sequence>MKIKDIHIKNFKGIESIDLIFNEQFNVLIGENGAGKSSILDAISIGLGTFLMNTSASFGLKGTKSRPLLKDEIRKIIVSDDNIELSNVVVSGTFCIDAINDCITWKREQNIGAKQFTVRDASQLKKYGREIIDGLRNDINFPLFANHTTGRLWGQIYEKSKTEKKIEYEKIGSRLDGYYACLDPRSIDQKFLNWFKTYEDNILKFNKDRALYDAFTRAITSMVKDWNKIHFHWGLDDILGENKDGKWIQLRSLSDGYKGIISLTADIAYRAIKLNPHLGERAVLETEGIVLIDELDMHLHPKWQRHIVEDLKRTFPKIQFIVTTHSPFIVQSLKREEVISLDVEFINEDPFTKSIEEIAEQDMDVVNVQRSQKFIHFQEVASQYFNLIEEGKNSENDQTTQRLKEELDSLELEFNDDPVYVALMQAERKTELP</sequence>
<dbReference type="EMBL" id="FRBT01000008">
    <property type="protein sequence ID" value="SHM67958.1"/>
    <property type="molecule type" value="Genomic_DNA"/>
</dbReference>
<dbReference type="GO" id="GO:0005524">
    <property type="term" value="F:ATP binding"/>
    <property type="evidence" value="ECO:0007669"/>
    <property type="project" value="UniProtKB-KW"/>
</dbReference>
<gene>
    <name evidence="2" type="ORF">SAMN05444484_10895</name>
</gene>
<name>A0A1M7KR86_9FLAO</name>
<proteinExistence type="predicted"/>
<dbReference type="Gene3D" id="3.40.50.300">
    <property type="entry name" value="P-loop containing nucleotide triphosphate hydrolases"/>
    <property type="match status" value="1"/>
</dbReference>
<dbReference type="SUPFAM" id="SSF52540">
    <property type="entry name" value="P-loop containing nucleoside triphosphate hydrolases"/>
    <property type="match status" value="1"/>
</dbReference>
<dbReference type="InterPro" id="IPR003959">
    <property type="entry name" value="ATPase_AAA_core"/>
</dbReference>
<protein>
    <submittedName>
        <fullName evidence="2">Predicted ATP-binding protein involved in virulence</fullName>
    </submittedName>
</protein>
<dbReference type="Pfam" id="PF13304">
    <property type="entry name" value="AAA_21"/>
    <property type="match status" value="1"/>
</dbReference>
<evidence type="ECO:0000259" key="1">
    <source>
        <dbReference type="Pfam" id="PF13304"/>
    </source>
</evidence>
<dbReference type="PANTHER" id="PTHR43581:SF2">
    <property type="entry name" value="EXCINUCLEASE ATPASE SUBUNIT"/>
    <property type="match status" value="1"/>
</dbReference>
<reference evidence="3" key="1">
    <citation type="submission" date="2016-11" db="EMBL/GenBank/DDBJ databases">
        <authorList>
            <person name="Varghese N."/>
            <person name="Submissions S."/>
        </authorList>
    </citation>
    <scope>NUCLEOTIDE SEQUENCE [LARGE SCALE GENOMIC DNA]</scope>
    <source>
        <strain evidence="3">DSM 24724</strain>
    </source>
</reference>
<dbReference type="InterPro" id="IPR027417">
    <property type="entry name" value="P-loop_NTPase"/>
</dbReference>
<keyword evidence="3" id="KW-1185">Reference proteome</keyword>
<dbReference type="PANTHER" id="PTHR43581">
    <property type="entry name" value="ATP/GTP PHOSPHATASE"/>
    <property type="match status" value="1"/>
</dbReference>
<dbReference type="GO" id="GO:0016887">
    <property type="term" value="F:ATP hydrolysis activity"/>
    <property type="evidence" value="ECO:0007669"/>
    <property type="project" value="InterPro"/>
</dbReference>